<keyword evidence="3" id="KW-0804">Transcription</keyword>
<dbReference type="SMART" id="SM00342">
    <property type="entry name" value="HTH_ARAC"/>
    <property type="match status" value="1"/>
</dbReference>
<evidence type="ECO:0000313" key="6">
    <source>
        <dbReference type="EMBL" id="ADK82477.1"/>
    </source>
</evidence>
<dbReference type="RefSeq" id="WP_013255936.1">
    <property type="nucleotide sequence ID" value="NC_014364.1"/>
</dbReference>
<dbReference type="KEGG" id="ssm:Spirs_3386"/>
<gene>
    <name evidence="6" type="ordered locus">Spirs_3386</name>
</gene>
<accession>E1R2B7</accession>
<dbReference type="GO" id="GO:0043565">
    <property type="term" value="F:sequence-specific DNA binding"/>
    <property type="evidence" value="ECO:0007669"/>
    <property type="project" value="InterPro"/>
</dbReference>
<feature type="transmembrane region" description="Helical" evidence="4">
    <location>
        <begin position="153"/>
        <end position="173"/>
    </location>
</feature>
<evidence type="ECO:0000256" key="2">
    <source>
        <dbReference type="ARBA" id="ARBA00023125"/>
    </source>
</evidence>
<dbReference type="GO" id="GO:0003700">
    <property type="term" value="F:DNA-binding transcription factor activity"/>
    <property type="evidence" value="ECO:0007669"/>
    <property type="project" value="InterPro"/>
</dbReference>
<dbReference type="OrthoDB" id="1007667at2"/>
<dbReference type="Proteomes" id="UP000002318">
    <property type="component" value="Chromosome"/>
</dbReference>
<keyword evidence="4" id="KW-0472">Membrane</keyword>
<keyword evidence="1" id="KW-0805">Transcription regulation</keyword>
<keyword evidence="4" id="KW-0812">Transmembrane</keyword>
<dbReference type="PANTHER" id="PTHR43280:SF32">
    <property type="entry name" value="TRANSCRIPTIONAL REGULATORY PROTEIN"/>
    <property type="match status" value="1"/>
</dbReference>
<proteinExistence type="predicted"/>
<evidence type="ECO:0000256" key="3">
    <source>
        <dbReference type="ARBA" id="ARBA00023163"/>
    </source>
</evidence>
<keyword evidence="4" id="KW-1133">Transmembrane helix</keyword>
<keyword evidence="7" id="KW-1185">Reference proteome</keyword>
<dbReference type="PROSITE" id="PS01124">
    <property type="entry name" value="HTH_ARAC_FAMILY_2"/>
    <property type="match status" value="1"/>
</dbReference>
<evidence type="ECO:0000313" key="7">
    <source>
        <dbReference type="Proteomes" id="UP000002318"/>
    </source>
</evidence>
<evidence type="ECO:0000259" key="5">
    <source>
        <dbReference type="PROSITE" id="PS01124"/>
    </source>
</evidence>
<dbReference type="InterPro" id="IPR009057">
    <property type="entry name" value="Homeodomain-like_sf"/>
</dbReference>
<sequence length="292" mass="33708">MMKKNILPFNWQEAIKDIEIHALGDDLMLFEQAVVPSVLHHPVKVDVTSVVICRKGNTKGTVNLRINETKAPCLIILPQDSILQFKEISDDFSALFIIMSGKFLDSLNLEEKIPLWLSVRETPYIPLTEETLQSLIGYYEMIKNTMRYADNPYLIHIARHLTIAFFYGLGYGFHLKQMKNKEKTISRSKLIFDSFLQQVRTDYKKERGLNYYADRLCLSPKYLSKVILDSSGKSPMDWIREYVIHDAQALLKSTDLTIQQISDELNFPSQSFFGKYFKGAVGMSPKNYRLSD</sequence>
<protein>
    <submittedName>
        <fullName evidence="6">Transcriptional regulator, AraC family</fullName>
    </submittedName>
</protein>
<evidence type="ECO:0000256" key="4">
    <source>
        <dbReference type="SAM" id="Phobius"/>
    </source>
</evidence>
<name>E1R2B7_SEDSS</name>
<feature type="domain" description="HTH araC/xylS-type" evidence="5">
    <location>
        <begin position="193"/>
        <end position="291"/>
    </location>
</feature>
<organism evidence="6 7">
    <name type="scientific">Sediminispirochaeta smaragdinae (strain DSM 11293 / JCM 15392 / SEBR 4228)</name>
    <name type="common">Spirochaeta smaragdinae</name>
    <dbReference type="NCBI Taxonomy" id="573413"/>
    <lineage>
        <taxon>Bacteria</taxon>
        <taxon>Pseudomonadati</taxon>
        <taxon>Spirochaetota</taxon>
        <taxon>Spirochaetia</taxon>
        <taxon>Spirochaetales</taxon>
        <taxon>Spirochaetaceae</taxon>
        <taxon>Sediminispirochaeta</taxon>
    </lineage>
</organism>
<dbReference type="Pfam" id="PF12833">
    <property type="entry name" value="HTH_18"/>
    <property type="match status" value="1"/>
</dbReference>
<dbReference type="Gene3D" id="1.10.10.60">
    <property type="entry name" value="Homeodomain-like"/>
    <property type="match status" value="1"/>
</dbReference>
<dbReference type="SUPFAM" id="SSF46689">
    <property type="entry name" value="Homeodomain-like"/>
    <property type="match status" value="1"/>
</dbReference>
<dbReference type="PANTHER" id="PTHR43280">
    <property type="entry name" value="ARAC-FAMILY TRANSCRIPTIONAL REGULATOR"/>
    <property type="match status" value="1"/>
</dbReference>
<dbReference type="AlphaFoldDB" id="E1R2B7"/>
<reference evidence="6 7" key="1">
    <citation type="journal article" date="2010" name="Stand. Genomic Sci.">
        <title>Complete genome sequence of Spirochaeta smaragdinae type strain (SEBR 4228).</title>
        <authorList>
            <person name="Mavromatis K."/>
            <person name="Yasawong M."/>
            <person name="Chertkov O."/>
            <person name="Lapidus A."/>
            <person name="Lucas S."/>
            <person name="Nolan M."/>
            <person name="Del Rio T.G."/>
            <person name="Tice H."/>
            <person name="Cheng J.F."/>
            <person name="Pitluck S."/>
            <person name="Liolios K."/>
            <person name="Ivanova N."/>
            <person name="Tapia R."/>
            <person name="Han C."/>
            <person name="Bruce D."/>
            <person name="Goodwin L."/>
            <person name="Pati A."/>
            <person name="Chen A."/>
            <person name="Palaniappan K."/>
            <person name="Land M."/>
            <person name="Hauser L."/>
            <person name="Chang Y.J."/>
            <person name="Jeffries C.D."/>
            <person name="Detter J.C."/>
            <person name="Rohde M."/>
            <person name="Brambilla E."/>
            <person name="Spring S."/>
            <person name="Goker M."/>
            <person name="Sikorski J."/>
            <person name="Woyke T."/>
            <person name="Bristow J."/>
            <person name="Eisen J.A."/>
            <person name="Markowitz V."/>
            <person name="Hugenholtz P."/>
            <person name="Klenk H.P."/>
            <person name="Kyrpides N.C."/>
        </authorList>
    </citation>
    <scope>NUCLEOTIDE SEQUENCE [LARGE SCALE GENOMIC DNA]</scope>
    <source>
        <strain evidence="7">DSM 11293 / JCM 15392 / SEBR 4228</strain>
    </source>
</reference>
<dbReference type="EMBL" id="CP002116">
    <property type="protein sequence ID" value="ADK82477.1"/>
    <property type="molecule type" value="Genomic_DNA"/>
</dbReference>
<dbReference type="eggNOG" id="COG2207">
    <property type="taxonomic scope" value="Bacteria"/>
</dbReference>
<dbReference type="InterPro" id="IPR018060">
    <property type="entry name" value="HTH_AraC"/>
</dbReference>
<evidence type="ECO:0000256" key="1">
    <source>
        <dbReference type="ARBA" id="ARBA00023015"/>
    </source>
</evidence>
<dbReference type="HOGENOM" id="CLU_000445_88_2_12"/>
<dbReference type="STRING" id="573413.Spirs_3386"/>
<keyword evidence="2" id="KW-0238">DNA-binding</keyword>